<dbReference type="EMBL" id="CAFAAI010000151">
    <property type="protein sequence ID" value="CAB4799543.1"/>
    <property type="molecule type" value="Genomic_DNA"/>
</dbReference>
<feature type="compositionally biased region" description="Basic and acidic residues" evidence="1">
    <location>
        <begin position="64"/>
        <end position="78"/>
    </location>
</feature>
<gene>
    <name evidence="2" type="ORF">UFOPK2992_00943</name>
</gene>
<organism evidence="2">
    <name type="scientific">freshwater metagenome</name>
    <dbReference type="NCBI Taxonomy" id="449393"/>
    <lineage>
        <taxon>unclassified sequences</taxon>
        <taxon>metagenomes</taxon>
        <taxon>ecological metagenomes</taxon>
    </lineage>
</organism>
<feature type="compositionally biased region" description="Basic residues" evidence="1">
    <location>
        <begin position="46"/>
        <end position="63"/>
    </location>
</feature>
<reference evidence="2" key="1">
    <citation type="submission" date="2020-05" db="EMBL/GenBank/DDBJ databases">
        <authorList>
            <person name="Chiriac C."/>
            <person name="Salcher M."/>
            <person name="Ghai R."/>
            <person name="Kavagutti S V."/>
        </authorList>
    </citation>
    <scope>NUCLEOTIDE SEQUENCE</scope>
</reference>
<evidence type="ECO:0000313" key="2">
    <source>
        <dbReference type="EMBL" id="CAB4799543.1"/>
    </source>
</evidence>
<dbReference type="AlphaFoldDB" id="A0A6J6XUQ2"/>
<sequence length="177" mass="20074">MAADHRGQHARWHLVECLSHRRPCSSHLGGQPRLPGLSLVADPRSSSKHHRRTTHRSRSRPGHQLRDGARDGTRDESPVQRTRHHQLHQDKRQPRPTRVRAPTPPLEFVRCAHRCRSCCTRARTPPARSHHRCVVEGRARGAHLCRLQPERSTQNRLRSVVGESAPAGTRVVSVRVG</sequence>
<evidence type="ECO:0000256" key="1">
    <source>
        <dbReference type="SAM" id="MobiDB-lite"/>
    </source>
</evidence>
<proteinExistence type="predicted"/>
<protein>
    <submittedName>
        <fullName evidence="2">Unannotated protein</fullName>
    </submittedName>
</protein>
<name>A0A6J6XUQ2_9ZZZZ</name>
<accession>A0A6J6XUQ2</accession>
<feature type="region of interest" description="Disordered" evidence="1">
    <location>
        <begin position="23"/>
        <end position="102"/>
    </location>
</feature>